<keyword evidence="4 9" id="KW-1133">Transmembrane helix</keyword>
<dbReference type="SUPFAM" id="SSF81321">
    <property type="entry name" value="Family A G protein-coupled receptor-like"/>
    <property type="match status" value="1"/>
</dbReference>
<keyword evidence="3 9" id="KW-0812">Transmembrane</keyword>
<dbReference type="GO" id="GO:0006955">
    <property type="term" value="P:immune response"/>
    <property type="evidence" value="ECO:0007669"/>
    <property type="project" value="TreeGrafter"/>
</dbReference>
<dbReference type="InterPro" id="IPR050119">
    <property type="entry name" value="CCR1-9-like"/>
</dbReference>
<evidence type="ECO:0000256" key="8">
    <source>
        <dbReference type="ARBA" id="ARBA00023224"/>
    </source>
</evidence>
<reference evidence="11" key="1">
    <citation type="submission" date="2025-08" db="UniProtKB">
        <authorList>
            <consortium name="Ensembl"/>
        </authorList>
    </citation>
    <scope>IDENTIFICATION</scope>
</reference>
<dbReference type="InterPro" id="IPR017452">
    <property type="entry name" value="GPCR_Rhodpsn_7TM"/>
</dbReference>
<dbReference type="InterPro" id="IPR000355">
    <property type="entry name" value="Chemokine_rcpt"/>
</dbReference>
<comment type="subcellular location">
    <subcellularLocation>
        <location evidence="1">Cell membrane</location>
        <topology evidence="1">Multi-pass membrane protein</topology>
    </subcellularLocation>
</comment>
<evidence type="ECO:0000256" key="3">
    <source>
        <dbReference type="ARBA" id="ARBA00022692"/>
    </source>
</evidence>
<feature type="transmembrane region" description="Helical" evidence="9">
    <location>
        <begin position="153"/>
        <end position="178"/>
    </location>
</feature>
<evidence type="ECO:0000256" key="2">
    <source>
        <dbReference type="ARBA" id="ARBA00022475"/>
    </source>
</evidence>
<evidence type="ECO:0000256" key="9">
    <source>
        <dbReference type="SAM" id="Phobius"/>
    </source>
</evidence>
<reference evidence="11" key="2">
    <citation type="submission" date="2025-09" db="UniProtKB">
        <authorList>
            <consortium name="Ensembl"/>
        </authorList>
    </citation>
    <scope>IDENTIFICATION</scope>
</reference>
<keyword evidence="7" id="KW-0675">Receptor</keyword>
<keyword evidence="6 9" id="KW-0472">Membrane</keyword>
<dbReference type="InterPro" id="IPR000276">
    <property type="entry name" value="GPCR_Rhodpsn"/>
</dbReference>
<feature type="transmembrane region" description="Helical" evidence="9">
    <location>
        <begin position="231"/>
        <end position="255"/>
    </location>
</feature>
<feature type="transmembrane region" description="Helical" evidence="9">
    <location>
        <begin position="46"/>
        <end position="70"/>
    </location>
</feature>
<evidence type="ECO:0000313" key="12">
    <source>
        <dbReference type="Proteomes" id="UP000694396"/>
    </source>
</evidence>
<dbReference type="GO" id="GO:0019722">
    <property type="term" value="P:calcium-mediated signaling"/>
    <property type="evidence" value="ECO:0007669"/>
    <property type="project" value="TreeGrafter"/>
</dbReference>
<evidence type="ECO:0000259" key="10">
    <source>
        <dbReference type="PROSITE" id="PS50262"/>
    </source>
</evidence>
<dbReference type="GO" id="GO:0019957">
    <property type="term" value="F:C-C chemokine binding"/>
    <property type="evidence" value="ECO:0007669"/>
    <property type="project" value="TreeGrafter"/>
</dbReference>
<evidence type="ECO:0000256" key="4">
    <source>
        <dbReference type="ARBA" id="ARBA00022989"/>
    </source>
</evidence>
<dbReference type="PROSITE" id="PS50262">
    <property type="entry name" value="G_PROTEIN_RECEP_F1_2"/>
    <property type="match status" value="1"/>
</dbReference>
<proteinExistence type="predicted"/>
<feature type="transmembrane region" description="Helical" evidence="9">
    <location>
        <begin position="190"/>
        <end position="211"/>
    </location>
</feature>
<evidence type="ECO:0000256" key="7">
    <source>
        <dbReference type="ARBA" id="ARBA00023170"/>
    </source>
</evidence>
<feature type="domain" description="G-protein coupled receptors family 1 profile" evidence="10">
    <location>
        <begin position="61"/>
        <end position="295"/>
    </location>
</feature>
<dbReference type="PANTHER" id="PTHR10489">
    <property type="entry name" value="CELL ADHESION MOLECULE"/>
    <property type="match status" value="1"/>
</dbReference>
<keyword evidence="2" id="KW-1003">Cell membrane</keyword>
<protein>
    <recommendedName>
        <fullName evidence="10">G-protein coupled receptors family 1 profile domain-containing protein</fullName>
    </recommendedName>
</protein>
<dbReference type="PRINTS" id="PR00237">
    <property type="entry name" value="GPCRRHODOPSN"/>
</dbReference>
<evidence type="ECO:0000256" key="5">
    <source>
        <dbReference type="ARBA" id="ARBA00023040"/>
    </source>
</evidence>
<dbReference type="GO" id="GO:0016493">
    <property type="term" value="F:C-C chemokine receptor activity"/>
    <property type="evidence" value="ECO:0007669"/>
    <property type="project" value="TreeGrafter"/>
</dbReference>
<sequence>MQSNYSLVVTTRESLQVLSTALRNSSAVSHSSPPCPLTFSDYQFSLIPALFSVVFDLGLVGNSVVVVVLCRHTGPKTVTNIYIFNLVMANLLCLATLPFWATYYVQGYKWLISSSVLCLNMFASIFFITCMSMDWYHAIVHPIHSQRRTAQQAYFVALLMWGLTCFLEVNACIMAFPYENYAKWSVATAFLKNTLGFFIPLAVITTCYIWIKRHLLKAQEFGKSRKKRDKVLKLVAAVVMAFLISWLTFYILMFLNALAHMDIINSCEVMGVIDTALPFSICMAFTNSSINPLLYCFIGNQFQEKLHCLFKRRVYQFNSHQESSSVRKGSCFRDAKTPMGKEGEPESFL</sequence>
<dbReference type="GO" id="GO:0030593">
    <property type="term" value="P:neutrophil chemotaxis"/>
    <property type="evidence" value="ECO:0007669"/>
    <property type="project" value="TreeGrafter"/>
</dbReference>
<feature type="transmembrane region" description="Helical" evidence="9">
    <location>
        <begin position="82"/>
        <end position="104"/>
    </location>
</feature>
<dbReference type="AlphaFoldDB" id="A0A8C3XDK4"/>
<organism evidence="11 12">
    <name type="scientific">Cyanoderma ruficeps</name>
    <name type="common">rufous-capped babbler</name>
    <dbReference type="NCBI Taxonomy" id="181631"/>
    <lineage>
        <taxon>Eukaryota</taxon>
        <taxon>Metazoa</taxon>
        <taxon>Chordata</taxon>
        <taxon>Craniata</taxon>
        <taxon>Vertebrata</taxon>
        <taxon>Euteleostomi</taxon>
        <taxon>Archelosauria</taxon>
        <taxon>Archosauria</taxon>
        <taxon>Dinosauria</taxon>
        <taxon>Saurischia</taxon>
        <taxon>Theropoda</taxon>
        <taxon>Coelurosauria</taxon>
        <taxon>Aves</taxon>
        <taxon>Neognathae</taxon>
        <taxon>Neoaves</taxon>
        <taxon>Telluraves</taxon>
        <taxon>Australaves</taxon>
        <taxon>Passeriformes</taxon>
        <taxon>Sylvioidea</taxon>
        <taxon>Timaliidae</taxon>
        <taxon>Cyanoderma</taxon>
    </lineage>
</organism>
<name>A0A8C3XDK4_9PASS</name>
<dbReference type="GO" id="GO:0007204">
    <property type="term" value="P:positive regulation of cytosolic calcium ion concentration"/>
    <property type="evidence" value="ECO:0007669"/>
    <property type="project" value="TreeGrafter"/>
</dbReference>
<feature type="transmembrane region" description="Helical" evidence="9">
    <location>
        <begin position="110"/>
        <end position="132"/>
    </location>
</feature>
<keyword evidence="5" id="KW-0297">G-protein coupled receptor</keyword>
<keyword evidence="12" id="KW-1185">Reference proteome</keyword>
<evidence type="ECO:0000313" key="11">
    <source>
        <dbReference type="Ensembl" id="ENSCRFP00000013268.1"/>
    </source>
</evidence>
<dbReference type="Ensembl" id="ENSCRFT00000013723.1">
    <property type="protein sequence ID" value="ENSCRFP00000013268.1"/>
    <property type="gene ID" value="ENSCRFG00000010270.1"/>
</dbReference>
<keyword evidence="8" id="KW-0807">Transducer</keyword>
<dbReference type="Proteomes" id="UP000694396">
    <property type="component" value="Unplaced"/>
</dbReference>
<dbReference type="PANTHER" id="PTHR10489:SF952">
    <property type="entry name" value="TYPE-2 ANGIOTENSIN II RECEPTOR"/>
    <property type="match status" value="1"/>
</dbReference>
<dbReference type="Gene3D" id="1.20.1070.10">
    <property type="entry name" value="Rhodopsin 7-helix transmembrane proteins"/>
    <property type="match status" value="1"/>
</dbReference>
<dbReference type="PRINTS" id="PR00657">
    <property type="entry name" value="CCCHEMOKINER"/>
</dbReference>
<evidence type="ECO:0000256" key="1">
    <source>
        <dbReference type="ARBA" id="ARBA00004651"/>
    </source>
</evidence>
<dbReference type="Pfam" id="PF00001">
    <property type="entry name" value="7tm_1"/>
    <property type="match status" value="1"/>
</dbReference>
<dbReference type="GO" id="GO:0009897">
    <property type="term" value="C:external side of plasma membrane"/>
    <property type="evidence" value="ECO:0007669"/>
    <property type="project" value="TreeGrafter"/>
</dbReference>
<accession>A0A8C3XDK4</accession>
<evidence type="ECO:0000256" key="6">
    <source>
        <dbReference type="ARBA" id="ARBA00023136"/>
    </source>
</evidence>